<gene>
    <name evidence="1" type="ORF">ACKA06_00035</name>
</gene>
<accession>A0ABW8VII1</accession>
<sequence>MRNVSIWILLVCLAGLQQIHVLKYEDAAMNEADLKVDTSHLSNIEMIFSPTSSSPHHDDSAAPLTFHSARKIKSYAPADQTCYSAADISPDTHGFIEVMMYQSNYLS</sequence>
<dbReference type="RefSeq" id="WP_411158753.1">
    <property type="nucleotide sequence ID" value="NZ_JBJOSA010000001.1"/>
</dbReference>
<evidence type="ECO:0000313" key="2">
    <source>
        <dbReference type="Proteomes" id="UP001628668"/>
    </source>
</evidence>
<evidence type="ECO:0000313" key="1">
    <source>
        <dbReference type="EMBL" id="MFL8935158.1"/>
    </source>
</evidence>
<name>A0ABW8VII1_9BACI</name>
<comment type="caution">
    <text evidence="1">The sequence shown here is derived from an EMBL/GenBank/DDBJ whole genome shotgun (WGS) entry which is preliminary data.</text>
</comment>
<dbReference type="EMBL" id="JBJOSA010000001">
    <property type="protein sequence ID" value="MFL8935158.1"/>
    <property type="molecule type" value="Genomic_DNA"/>
</dbReference>
<reference evidence="1 2" key="1">
    <citation type="submission" date="2024-12" db="EMBL/GenBank/DDBJ databases">
        <authorList>
            <person name="Li X."/>
            <person name="Zhang D."/>
        </authorList>
    </citation>
    <scope>NUCLEOTIDE SEQUENCE [LARGE SCALE GENOMIC DNA]</scope>
    <source>
        <strain evidence="1 2">JCM19602</strain>
    </source>
</reference>
<organism evidence="1 2">
    <name type="scientific">Rossellomorea oryzaecorticis</name>
    <dbReference type="NCBI Taxonomy" id="1396505"/>
    <lineage>
        <taxon>Bacteria</taxon>
        <taxon>Bacillati</taxon>
        <taxon>Bacillota</taxon>
        <taxon>Bacilli</taxon>
        <taxon>Bacillales</taxon>
        <taxon>Bacillaceae</taxon>
        <taxon>Rossellomorea</taxon>
    </lineage>
</organism>
<protein>
    <submittedName>
        <fullName evidence="1">Uncharacterized protein</fullName>
    </submittedName>
</protein>
<keyword evidence="2" id="KW-1185">Reference proteome</keyword>
<dbReference type="Proteomes" id="UP001628668">
    <property type="component" value="Unassembled WGS sequence"/>
</dbReference>
<proteinExistence type="predicted"/>